<dbReference type="InterPro" id="IPR052443">
    <property type="entry name" value="E3_ubiq-ligase_RNF220-like"/>
</dbReference>
<feature type="domain" description="E3 ubiquitin-protein ligase RNF220 middle" evidence="2">
    <location>
        <begin position="146"/>
        <end position="287"/>
    </location>
</feature>
<comment type="caution">
    <text evidence="3">The sequence shown here is derived from an EMBL/GenBank/DDBJ whole genome shotgun (WGS) entry which is preliminary data.</text>
</comment>
<accession>A0A7J7JCC3</accession>
<feature type="region of interest" description="Disordered" evidence="1">
    <location>
        <begin position="277"/>
        <end position="306"/>
    </location>
</feature>
<protein>
    <recommendedName>
        <fullName evidence="2">E3 ubiquitin-protein ligase RNF220 middle domain-containing protein</fullName>
    </recommendedName>
</protein>
<proteinExistence type="predicted"/>
<feature type="region of interest" description="Disordered" evidence="1">
    <location>
        <begin position="81"/>
        <end position="120"/>
    </location>
</feature>
<dbReference type="InterPro" id="IPR031824">
    <property type="entry name" value="RNF220_mid"/>
</dbReference>
<dbReference type="Pfam" id="PF15926">
    <property type="entry name" value="RNF220"/>
    <property type="match status" value="1"/>
</dbReference>
<dbReference type="GO" id="GO:0016567">
    <property type="term" value="P:protein ubiquitination"/>
    <property type="evidence" value="ECO:0007669"/>
    <property type="project" value="TreeGrafter"/>
</dbReference>
<gene>
    <name evidence="3" type="ORF">EB796_017784</name>
</gene>
<keyword evidence="4" id="KW-1185">Reference proteome</keyword>
<name>A0A7J7JCC3_BUGNE</name>
<dbReference type="EMBL" id="VXIV02002649">
    <property type="protein sequence ID" value="KAF6023909.1"/>
    <property type="molecule type" value="Genomic_DNA"/>
</dbReference>
<feature type="region of interest" description="Disordered" evidence="1">
    <location>
        <begin position="171"/>
        <end position="248"/>
    </location>
</feature>
<evidence type="ECO:0000313" key="3">
    <source>
        <dbReference type="EMBL" id="KAF6023909.1"/>
    </source>
</evidence>
<evidence type="ECO:0000256" key="1">
    <source>
        <dbReference type="SAM" id="MobiDB-lite"/>
    </source>
</evidence>
<dbReference type="Gene3D" id="3.30.160.60">
    <property type="entry name" value="Classic Zinc Finger"/>
    <property type="match status" value="1"/>
</dbReference>
<evidence type="ECO:0000313" key="4">
    <source>
        <dbReference type="Proteomes" id="UP000593567"/>
    </source>
</evidence>
<feature type="compositionally biased region" description="Polar residues" evidence="1">
    <location>
        <begin position="109"/>
        <end position="118"/>
    </location>
</feature>
<organism evidence="3 4">
    <name type="scientific">Bugula neritina</name>
    <name type="common">Brown bryozoan</name>
    <name type="synonym">Sertularia neritina</name>
    <dbReference type="NCBI Taxonomy" id="10212"/>
    <lineage>
        <taxon>Eukaryota</taxon>
        <taxon>Metazoa</taxon>
        <taxon>Spiralia</taxon>
        <taxon>Lophotrochozoa</taxon>
        <taxon>Bryozoa</taxon>
        <taxon>Gymnolaemata</taxon>
        <taxon>Cheilostomatida</taxon>
        <taxon>Flustrina</taxon>
        <taxon>Buguloidea</taxon>
        <taxon>Bugulidae</taxon>
        <taxon>Bugula</taxon>
    </lineage>
</organism>
<dbReference type="Proteomes" id="UP000593567">
    <property type="component" value="Unassembled WGS sequence"/>
</dbReference>
<dbReference type="GO" id="GO:0061630">
    <property type="term" value="F:ubiquitin protein ligase activity"/>
    <property type="evidence" value="ECO:0007669"/>
    <property type="project" value="TreeGrafter"/>
</dbReference>
<feature type="compositionally biased region" description="Low complexity" evidence="1">
    <location>
        <begin position="225"/>
        <end position="248"/>
    </location>
</feature>
<feature type="compositionally biased region" description="Basic and acidic residues" evidence="1">
    <location>
        <begin position="187"/>
        <end position="206"/>
    </location>
</feature>
<evidence type="ECO:0000259" key="2">
    <source>
        <dbReference type="Pfam" id="PF15926"/>
    </source>
</evidence>
<dbReference type="AlphaFoldDB" id="A0A7J7JCC3"/>
<feature type="compositionally biased region" description="Basic residues" evidence="1">
    <location>
        <begin position="211"/>
        <end position="220"/>
    </location>
</feature>
<reference evidence="3" key="1">
    <citation type="submission" date="2020-06" db="EMBL/GenBank/DDBJ databases">
        <title>Draft genome of Bugula neritina, a colonial animal packing powerful symbionts and potential medicines.</title>
        <authorList>
            <person name="Rayko M."/>
        </authorList>
    </citation>
    <scope>NUCLEOTIDE SEQUENCE [LARGE SCALE GENOMIC DNA]</scope>
    <source>
        <strain evidence="3">Kwan_BN1</strain>
    </source>
</reference>
<feature type="compositionally biased region" description="Low complexity" evidence="1">
    <location>
        <begin position="277"/>
        <end position="294"/>
    </location>
</feature>
<feature type="compositionally biased region" description="Basic residues" evidence="1">
    <location>
        <begin position="297"/>
        <end position="306"/>
    </location>
</feature>
<dbReference type="PANTHER" id="PTHR13459">
    <property type="entry name" value="E3 UBIQUITIN-PROTEIN LIGASE RNF220 ISOFORM X1"/>
    <property type="match status" value="1"/>
</dbReference>
<dbReference type="PANTHER" id="PTHR13459:SF1">
    <property type="entry name" value="E3 UBIQUITIN-PROTEIN LIGASE RNF220 ISOFORM X1"/>
    <property type="match status" value="1"/>
</dbReference>
<sequence>MAPFSPFFNYLPYKVFWNSAESGQLPALTHFPHYQAPLLLPPGHQLSPLHPPASFFSMLAQEDAASRKGAGCTLAANFMSSENQRTEERKPQFPSSPVTPPLTPLLPDNTASTSNSDATPAVIPTMMSTRVSSRNRRPPAFIEGESSCPICGALLRASELADHYAKELENLKNELRQPPQNRKRKESRFSERLHEKNSRVLDDSRKNVLARVRHNRKSRALKQVTSRSSASSSGGYGSTSSTTSHSATANTAVCPVCNKRMACSGEELTKHVETCLSRNSSDVSSNHDVSGSDGNTRRTRGVARLE</sequence>